<dbReference type="OrthoDB" id="10056750at2759"/>
<comment type="caution">
    <text evidence="1">The sequence shown here is derived from an EMBL/GenBank/DDBJ whole genome shotgun (WGS) entry which is preliminary data.</text>
</comment>
<name>A0A8J2HIT7_COTCN</name>
<dbReference type="AlphaFoldDB" id="A0A8J2HIT7"/>
<evidence type="ECO:0000313" key="2">
    <source>
        <dbReference type="Proteomes" id="UP000786811"/>
    </source>
</evidence>
<organism evidence="1 2">
    <name type="scientific">Cotesia congregata</name>
    <name type="common">Parasitoid wasp</name>
    <name type="synonym">Apanteles congregatus</name>
    <dbReference type="NCBI Taxonomy" id="51543"/>
    <lineage>
        <taxon>Eukaryota</taxon>
        <taxon>Metazoa</taxon>
        <taxon>Ecdysozoa</taxon>
        <taxon>Arthropoda</taxon>
        <taxon>Hexapoda</taxon>
        <taxon>Insecta</taxon>
        <taxon>Pterygota</taxon>
        <taxon>Neoptera</taxon>
        <taxon>Endopterygota</taxon>
        <taxon>Hymenoptera</taxon>
        <taxon>Apocrita</taxon>
        <taxon>Ichneumonoidea</taxon>
        <taxon>Braconidae</taxon>
        <taxon>Microgastrinae</taxon>
        <taxon>Cotesia</taxon>
    </lineage>
</organism>
<dbReference type="Proteomes" id="UP000786811">
    <property type="component" value="Unassembled WGS sequence"/>
</dbReference>
<accession>A0A8J2HIT7</accession>
<evidence type="ECO:0000313" key="1">
    <source>
        <dbReference type="EMBL" id="CAG5100660.1"/>
    </source>
</evidence>
<reference evidence="1" key="1">
    <citation type="submission" date="2021-04" db="EMBL/GenBank/DDBJ databases">
        <authorList>
            <person name="Chebbi M.A.C M."/>
        </authorList>
    </citation>
    <scope>NUCLEOTIDE SEQUENCE</scope>
</reference>
<sequence>MEKEVGNTMAFLDILPAFYNIRTIGDIYSRLKDKTPLGQASELVYKIPCSCAKLYVGQTRQYLSKRLHKHRYSCEKFRNKGDRTALANHHISTDHNFDFDGVKIVDREGNWLK</sequence>
<dbReference type="EMBL" id="CAJNRD030001122">
    <property type="protein sequence ID" value="CAG5100660.1"/>
    <property type="molecule type" value="Genomic_DNA"/>
</dbReference>
<protein>
    <submittedName>
        <fullName evidence="1">Uncharacterized protein</fullName>
    </submittedName>
</protein>
<proteinExistence type="predicted"/>
<keyword evidence="2" id="KW-1185">Reference proteome</keyword>
<gene>
    <name evidence="1" type="ORF">HICCMSTLAB_LOCUS9733</name>
</gene>